<evidence type="ECO:0000256" key="4">
    <source>
        <dbReference type="ARBA" id="ARBA00023163"/>
    </source>
</evidence>
<accession>A0A0M5J3A9</accession>
<evidence type="ECO:0000313" key="9">
    <source>
        <dbReference type="Proteomes" id="UP000494163"/>
    </source>
</evidence>
<keyword evidence="9" id="KW-1185">Reference proteome</keyword>
<dbReference type="Pfam" id="PF04658">
    <property type="entry name" value="TAFII55_N"/>
    <property type="match status" value="1"/>
</dbReference>
<keyword evidence="5" id="KW-0539">Nucleus</keyword>
<dbReference type="GO" id="GO:0051123">
    <property type="term" value="P:RNA polymerase II preinitiation complex assembly"/>
    <property type="evidence" value="ECO:0007669"/>
    <property type="project" value="TreeGrafter"/>
</dbReference>
<sequence length="394" mass="44734">MKKNVKQTHSSDEEEELENQFLIRFPEDAANNVRKWIEAGTIDSKLTIQFYDNMRYGKVRLENEKLYATLYDLPTVLESYKTMDNINLYKTADICQLLNCSRAPLRRSKSKRLGGHCHSLSSTSSSSDESGSSSSTSGTDSTSSTESECGEDAAAAAANLLDSDGNELDDLTKELLQRLRKSKRRAQRKKCAKRNKKLQAKALHKLPIESATETQQGSAAAAAAAAAASKPLMIMWSQKLQHRSQTYDAFELSVPIALRAHFANFVHERQTQMQPPKSTKRKRLDLQPAPEQPTEFEFKVPEIPPKPRKRQRFELAQQIVREQRTQLRQQQLKAAELRSLQAATETKQKQQQSQEQQQPKKRGRFRSTPKLPQTNKEKNLTPGEAILQNLQQQQ</sequence>
<dbReference type="SMART" id="SM01370">
    <property type="entry name" value="TAFII55_N"/>
    <property type="match status" value="1"/>
</dbReference>
<protein>
    <submittedName>
        <fullName evidence="8">Maker318</fullName>
    </submittedName>
</protein>
<keyword evidence="4" id="KW-0804">Transcription</keyword>
<comment type="subcellular location">
    <subcellularLocation>
        <location evidence="1">Nucleus</location>
    </subcellularLocation>
</comment>
<dbReference type="InterPro" id="IPR006751">
    <property type="entry name" value="TAFII55_prot_cons_reg"/>
</dbReference>
<feature type="region of interest" description="Disordered" evidence="6">
    <location>
        <begin position="181"/>
        <end position="203"/>
    </location>
</feature>
<evidence type="ECO:0000256" key="5">
    <source>
        <dbReference type="ARBA" id="ARBA00023242"/>
    </source>
</evidence>
<dbReference type="GO" id="GO:0016251">
    <property type="term" value="F:RNA polymerase II general transcription initiation factor activity"/>
    <property type="evidence" value="ECO:0007669"/>
    <property type="project" value="TreeGrafter"/>
</dbReference>
<name>A0A0M5J3A9_DROBS</name>
<feature type="region of interest" description="Disordered" evidence="6">
    <location>
        <begin position="267"/>
        <end position="308"/>
    </location>
</feature>
<evidence type="ECO:0000256" key="2">
    <source>
        <dbReference type="ARBA" id="ARBA00009368"/>
    </source>
</evidence>
<organism evidence="8 9">
    <name type="scientific">Drosophila busckii</name>
    <name type="common">Fruit fly</name>
    <dbReference type="NCBI Taxonomy" id="30019"/>
    <lineage>
        <taxon>Eukaryota</taxon>
        <taxon>Metazoa</taxon>
        <taxon>Ecdysozoa</taxon>
        <taxon>Arthropoda</taxon>
        <taxon>Hexapoda</taxon>
        <taxon>Insecta</taxon>
        <taxon>Pterygota</taxon>
        <taxon>Neoptera</taxon>
        <taxon>Endopterygota</taxon>
        <taxon>Diptera</taxon>
        <taxon>Brachycera</taxon>
        <taxon>Muscomorpha</taxon>
        <taxon>Ephydroidea</taxon>
        <taxon>Drosophilidae</taxon>
        <taxon>Drosophila</taxon>
    </lineage>
</organism>
<dbReference type="InterPro" id="IPR037817">
    <property type="entry name" value="TAF7"/>
</dbReference>
<evidence type="ECO:0000259" key="7">
    <source>
        <dbReference type="SMART" id="SM01370"/>
    </source>
</evidence>
<evidence type="ECO:0000256" key="1">
    <source>
        <dbReference type="ARBA" id="ARBA00004123"/>
    </source>
</evidence>
<feature type="domain" description="TAFII55 protein conserved region" evidence="7">
    <location>
        <begin position="17"/>
        <end position="222"/>
    </location>
</feature>
<feature type="compositionally biased region" description="Low complexity" evidence="6">
    <location>
        <begin position="121"/>
        <end position="149"/>
    </location>
</feature>
<comment type="similarity">
    <text evidence="2">Belongs to the TAF7 family.</text>
</comment>
<feature type="region of interest" description="Disordered" evidence="6">
    <location>
        <begin position="338"/>
        <end position="394"/>
    </location>
</feature>
<dbReference type="CDD" id="cd08047">
    <property type="entry name" value="TAF7"/>
    <property type="match status" value="1"/>
</dbReference>
<dbReference type="AlphaFoldDB" id="A0A0M5J3A9"/>
<dbReference type="GO" id="GO:0005669">
    <property type="term" value="C:transcription factor TFIID complex"/>
    <property type="evidence" value="ECO:0007669"/>
    <property type="project" value="InterPro"/>
</dbReference>
<feature type="region of interest" description="Disordered" evidence="6">
    <location>
        <begin position="111"/>
        <end position="149"/>
    </location>
</feature>
<keyword evidence="3" id="KW-0805">Transcription regulation</keyword>
<gene>
    <name evidence="8" type="ORF">Dbus_chrXg930</name>
</gene>
<dbReference type="Proteomes" id="UP000494163">
    <property type="component" value="Chromosome X"/>
</dbReference>
<evidence type="ECO:0000256" key="3">
    <source>
        <dbReference type="ARBA" id="ARBA00023015"/>
    </source>
</evidence>
<evidence type="ECO:0000313" key="8">
    <source>
        <dbReference type="EMBL" id="ALC49074.1"/>
    </source>
</evidence>
<feature type="compositionally biased region" description="Low complexity" evidence="6">
    <location>
        <begin position="341"/>
        <end position="357"/>
    </location>
</feature>
<dbReference type="OrthoDB" id="153872at2759"/>
<reference evidence="8 9" key="1">
    <citation type="submission" date="2015-08" db="EMBL/GenBank/DDBJ databases">
        <title>Ancestral chromatin configuration constrains chromatin evolution on differentiating sex chromosomes in Drosophila.</title>
        <authorList>
            <person name="Zhou Q."/>
            <person name="Bachtrog D."/>
        </authorList>
    </citation>
    <scope>NUCLEOTIDE SEQUENCE [LARGE SCALE GENOMIC DNA]</scope>
    <source>
        <tissue evidence="8">Whole larvae</tissue>
    </source>
</reference>
<feature type="non-terminal residue" evidence="8">
    <location>
        <position position="394"/>
    </location>
</feature>
<dbReference type="PANTHER" id="PTHR12228:SF0">
    <property type="entry name" value="TATA-BOX BINDING PROTEIN ASSOCIATED FACTOR 7"/>
    <property type="match status" value="1"/>
</dbReference>
<evidence type="ECO:0000256" key="6">
    <source>
        <dbReference type="SAM" id="MobiDB-lite"/>
    </source>
</evidence>
<proteinExistence type="inferred from homology"/>
<dbReference type="EMBL" id="CP012528">
    <property type="protein sequence ID" value="ALC49074.1"/>
    <property type="molecule type" value="Genomic_DNA"/>
</dbReference>
<dbReference type="PANTHER" id="PTHR12228">
    <property type="entry name" value="TRANSCRIPTION INITIATION FACTOR TFIID 55 KD SUBUNIT-RELATED"/>
    <property type="match status" value="1"/>
</dbReference>
<dbReference type="STRING" id="30019.A0A0M5J3A9"/>